<sequence>MTMLVLVTLILLIVLLAVYVVIENNRRKAREAEKRAYNERVKEINAHFKSKLAEFVEAKIVRPKYVPKLQSITNNFFVVQHHTEENLHQLERVADLFVNTVVREMQKCFVTKNMDALATQMQYFVAELPSSGIAYNKAFYHEILPALIVLLQTPDQPEELTEEESDLEDTQVPDKQDDEPEFIAPKTKAQELSNY</sequence>
<evidence type="ECO:0000313" key="2">
    <source>
        <dbReference type="EMBL" id="QTH71844.1"/>
    </source>
</evidence>
<keyword evidence="3" id="KW-1185">Reference proteome</keyword>
<feature type="region of interest" description="Disordered" evidence="1">
    <location>
        <begin position="155"/>
        <end position="195"/>
    </location>
</feature>
<dbReference type="RefSeq" id="WP_208843467.1">
    <property type="nucleotide sequence ID" value="NZ_CP072133.1"/>
</dbReference>
<dbReference type="AlphaFoldDB" id="A0A975HLA8"/>
<accession>A0A975HLA8</accession>
<evidence type="ECO:0000313" key="3">
    <source>
        <dbReference type="Proteomes" id="UP000664904"/>
    </source>
</evidence>
<dbReference type="Proteomes" id="UP000664904">
    <property type="component" value="Chromosome"/>
</dbReference>
<dbReference type="EMBL" id="CP072133">
    <property type="protein sequence ID" value="QTH71844.1"/>
    <property type="molecule type" value="Genomic_DNA"/>
</dbReference>
<protein>
    <submittedName>
        <fullName evidence="2">Uncharacterized protein</fullName>
    </submittedName>
</protein>
<reference evidence="2" key="1">
    <citation type="submission" date="2021-03" db="EMBL/GenBank/DDBJ databases">
        <title>Complete Genome of Pseudoalteromonas xiamenensis STKMTI.2, a new potential marine bacterium producing anti-Vibrio compounds.</title>
        <authorList>
            <person name="Handayani D.P."/>
            <person name="Isnansetyo A."/>
            <person name="Istiqomah I."/>
            <person name="Jumina J."/>
        </authorList>
    </citation>
    <scope>NUCLEOTIDE SEQUENCE</scope>
    <source>
        <strain evidence="2">STKMTI.2</strain>
    </source>
</reference>
<evidence type="ECO:0000256" key="1">
    <source>
        <dbReference type="SAM" id="MobiDB-lite"/>
    </source>
</evidence>
<name>A0A975HLA8_9GAMM</name>
<gene>
    <name evidence="2" type="ORF">J5O05_02510</name>
</gene>
<organism evidence="2 3">
    <name type="scientific">Pseudoalteromonas xiamenensis</name>
    <dbReference type="NCBI Taxonomy" id="882626"/>
    <lineage>
        <taxon>Bacteria</taxon>
        <taxon>Pseudomonadati</taxon>
        <taxon>Pseudomonadota</taxon>
        <taxon>Gammaproteobacteria</taxon>
        <taxon>Alteromonadales</taxon>
        <taxon>Pseudoalteromonadaceae</taxon>
        <taxon>Pseudoalteromonas</taxon>
    </lineage>
</organism>
<dbReference type="KEGG" id="pxi:J5O05_02510"/>
<proteinExistence type="predicted"/>
<feature type="compositionally biased region" description="Acidic residues" evidence="1">
    <location>
        <begin position="156"/>
        <end position="181"/>
    </location>
</feature>